<dbReference type="Proteomes" id="UP000005426">
    <property type="component" value="Unassembled WGS sequence"/>
</dbReference>
<accession>G9NIT3</accession>
<dbReference type="HOGENOM" id="CLU_2483635_0_0_1"/>
<feature type="compositionally biased region" description="Basic and acidic residues" evidence="1">
    <location>
        <begin position="38"/>
        <end position="50"/>
    </location>
</feature>
<gene>
    <name evidence="2" type="ORF">TRIATDRAFT_304685</name>
</gene>
<evidence type="ECO:0000313" key="3">
    <source>
        <dbReference type="Proteomes" id="UP000005426"/>
    </source>
</evidence>
<protein>
    <submittedName>
        <fullName evidence="2">Uncharacterized protein</fullName>
    </submittedName>
</protein>
<feature type="region of interest" description="Disordered" evidence="1">
    <location>
        <begin position="1"/>
        <end position="65"/>
    </location>
</feature>
<reference evidence="2 3" key="1">
    <citation type="journal article" date="2011" name="Genome Biol.">
        <title>Comparative genome sequence analysis underscores mycoparasitism as the ancestral life style of Trichoderma.</title>
        <authorList>
            <person name="Kubicek C.P."/>
            <person name="Herrera-Estrella A."/>
            <person name="Seidl-Seiboth V."/>
            <person name="Martinez D.A."/>
            <person name="Druzhinina I.S."/>
            <person name="Thon M."/>
            <person name="Zeilinger S."/>
            <person name="Casas-Flores S."/>
            <person name="Horwitz B.A."/>
            <person name="Mukherjee P.K."/>
            <person name="Mukherjee M."/>
            <person name="Kredics L."/>
            <person name="Alcaraz L.D."/>
            <person name="Aerts A."/>
            <person name="Antal Z."/>
            <person name="Atanasova L."/>
            <person name="Cervantes-Badillo M.G."/>
            <person name="Challacombe J."/>
            <person name="Chertkov O."/>
            <person name="McCluskey K."/>
            <person name="Coulpier F."/>
            <person name="Deshpande N."/>
            <person name="von Doehren H."/>
            <person name="Ebbole D.J."/>
            <person name="Esquivel-Naranjo E.U."/>
            <person name="Fekete E."/>
            <person name="Flipphi M."/>
            <person name="Glaser F."/>
            <person name="Gomez-Rodriguez E.Y."/>
            <person name="Gruber S."/>
            <person name="Han C."/>
            <person name="Henrissat B."/>
            <person name="Hermosa R."/>
            <person name="Hernandez-Onate M."/>
            <person name="Karaffa L."/>
            <person name="Kosti I."/>
            <person name="Le Crom S."/>
            <person name="Lindquist E."/>
            <person name="Lucas S."/>
            <person name="Luebeck M."/>
            <person name="Luebeck P.S."/>
            <person name="Margeot A."/>
            <person name="Metz B."/>
            <person name="Misra M."/>
            <person name="Nevalainen H."/>
            <person name="Omann M."/>
            <person name="Packer N."/>
            <person name="Perrone G."/>
            <person name="Uresti-Rivera E.E."/>
            <person name="Salamov A."/>
            <person name="Schmoll M."/>
            <person name="Seiboth B."/>
            <person name="Shapiro H."/>
            <person name="Sukno S."/>
            <person name="Tamayo-Ramos J.A."/>
            <person name="Tisch D."/>
            <person name="Wiest A."/>
            <person name="Wilkinson H.H."/>
            <person name="Zhang M."/>
            <person name="Coutinho P.M."/>
            <person name="Kenerley C.M."/>
            <person name="Monte E."/>
            <person name="Baker S.E."/>
            <person name="Grigoriev I.V."/>
        </authorList>
    </citation>
    <scope>NUCLEOTIDE SEQUENCE [LARGE SCALE GENOMIC DNA]</scope>
    <source>
        <strain evidence="3">ATCC 20476 / IMI 206040</strain>
    </source>
</reference>
<sequence>MTAQGVASWTEIADGTPCGRDPDEIGVPARWALDGTEDERQGFSQSREKGGFPGGSAGEGASGRSAVLDAATIPIEGEATQAEATLI</sequence>
<proteinExistence type="predicted"/>
<evidence type="ECO:0000256" key="1">
    <source>
        <dbReference type="SAM" id="MobiDB-lite"/>
    </source>
</evidence>
<dbReference type="OrthoDB" id="10313375at2759"/>
<feature type="compositionally biased region" description="Gly residues" evidence="1">
    <location>
        <begin position="51"/>
        <end position="61"/>
    </location>
</feature>
<name>G9NIT3_HYPAI</name>
<organism evidence="2 3">
    <name type="scientific">Hypocrea atroviridis (strain ATCC 20476 / IMI 206040)</name>
    <name type="common">Trichoderma atroviride</name>
    <dbReference type="NCBI Taxonomy" id="452589"/>
    <lineage>
        <taxon>Eukaryota</taxon>
        <taxon>Fungi</taxon>
        <taxon>Dikarya</taxon>
        <taxon>Ascomycota</taxon>
        <taxon>Pezizomycotina</taxon>
        <taxon>Sordariomycetes</taxon>
        <taxon>Hypocreomycetidae</taxon>
        <taxon>Hypocreales</taxon>
        <taxon>Hypocreaceae</taxon>
        <taxon>Trichoderma</taxon>
    </lineage>
</organism>
<keyword evidence="3" id="KW-1185">Reference proteome</keyword>
<comment type="caution">
    <text evidence="2">The sequence shown here is derived from an EMBL/GenBank/DDBJ whole genome shotgun (WGS) entry which is preliminary data.</text>
</comment>
<dbReference type="EMBL" id="ABDG02000016">
    <property type="protein sequence ID" value="EHK49693.1"/>
    <property type="molecule type" value="Genomic_DNA"/>
</dbReference>
<dbReference type="AlphaFoldDB" id="G9NIT3"/>
<evidence type="ECO:0000313" key="2">
    <source>
        <dbReference type="EMBL" id="EHK49693.1"/>
    </source>
</evidence>